<evidence type="ECO:0000313" key="3">
    <source>
        <dbReference type="Proteomes" id="UP000812966"/>
    </source>
</evidence>
<feature type="compositionally biased region" description="Basic and acidic residues" evidence="1">
    <location>
        <begin position="869"/>
        <end position="890"/>
    </location>
</feature>
<dbReference type="InterPro" id="IPR010770">
    <property type="entry name" value="Ecd"/>
</dbReference>
<feature type="compositionally biased region" description="Acidic residues" evidence="1">
    <location>
        <begin position="781"/>
        <end position="791"/>
    </location>
</feature>
<reference evidence="2" key="1">
    <citation type="submission" date="2020-04" db="EMBL/GenBank/DDBJ databases">
        <title>Analysis of mating type loci in Filobasidium floriforme.</title>
        <authorList>
            <person name="Nowrousian M."/>
        </authorList>
    </citation>
    <scope>NUCLEOTIDE SEQUENCE</scope>
    <source>
        <strain evidence="2">CBS 6242</strain>
    </source>
</reference>
<dbReference type="AlphaFoldDB" id="A0A8K0NSD4"/>
<name>A0A8K0NSD4_9TREE</name>
<gene>
    <name evidence="2" type="ORF">FFLO_04294</name>
</gene>
<keyword evidence="3" id="KW-1185">Reference proteome</keyword>
<proteinExistence type="predicted"/>
<feature type="region of interest" description="Disordered" evidence="1">
    <location>
        <begin position="95"/>
        <end position="128"/>
    </location>
</feature>
<dbReference type="PANTHER" id="PTHR13060:SF0">
    <property type="entry name" value="PROTEIN ECDYSONELESS HOMOLOG"/>
    <property type="match status" value="1"/>
</dbReference>
<feature type="compositionally biased region" description="Low complexity" evidence="1">
    <location>
        <begin position="901"/>
        <end position="913"/>
    </location>
</feature>
<evidence type="ECO:0000313" key="2">
    <source>
        <dbReference type="EMBL" id="KAG7531496.1"/>
    </source>
</evidence>
<feature type="region of interest" description="Disordered" evidence="1">
    <location>
        <begin position="743"/>
        <end position="791"/>
    </location>
</feature>
<protein>
    <recommendedName>
        <fullName evidence="4">SGT1-domain-containing protein</fullName>
    </recommendedName>
</protein>
<feature type="region of interest" description="Disordered" evidence="1">
    <location>
        <begin position="818"/>
        <end position="927"/>
    </location>
</feature>
<comment type="caution">
    <text evidence="2">The sequence shown here is derived from an EMBL/GenBank/DDBJ whole genome shotgun (WGS) entry which is preliminary data.</text>
</comment>
<dbReference type="EMBL" id="JABELV010000089">
    <property type="protein sequence ID" value="KAG7531496.1"/>
    <property type="molecule type" value="Genomic_DNA"/>
</dbReference>
<dbReference type="GO" id="GO:0005634">
    <property type="term" value="C:nucleus"/>
    <property type="evidence" value="ECO:0007669"/>
    <property type="project" value="TreeGrafter"/>
</dbReference>
<organism evidence="2 3">
    <name type="scientific">Filobasidium floriforme</name>
    <dbReference type="NCBI Taxonomy" id="5210"/>
    <lineage>
        <taxon>Eukaryota</taxon>
        <taxon>Fungi</taxon>
        <taxon>Dikarya</taxon>
        <taxon>Basidiomycota</taxon>
        <taxon>Agaricomycotina</taxon>
        <taxon>Tremellomycetes</taxon>
        <taxon>Filobasidiales</taxon>
        <taxon>Filobasidiaceae</taxon>
        <taxon>Filobasidium</taxon>
    </lineage>
</organism>
<feature type="compositionally biased region" description="Acidic residues" evidence="1">
    <location>
        <begin position="697"/>
        <end position="708"/>
    </location>
</feature>
<feature type="region of interest" description="Disordered" evidence="1">
    <location>
        <begin position="506"/>
        <end position="562"/>
    </location>
</feature>
<evidence type="ECO:0000256" key="1">
    <source>
        <dbReference type="SAM" id="MobiDB-lite"/>
    </source>
</evidence>
<sequence>MSGAASNPQVFPSSTISEDTLHYSIHLPPGSTTTPESYAALITSRIQTTLAQYSPFEDGSWLWHKDSWELKVVRETDLQDRRFERGEQVSKVRVRFQEEDGDEQNEDESRKNGAEVTGRDSNSSAIGSGRRLEGRMRIGDSVDDEWLVVWLLRDISKTWPELLISVRDTDGDFLLIEAANHLPKWVTPTNAQNRLWLASGHLHLIPPDHRSPTSTRPKSFEFDQSDISGQAEEGADDDDHAWLNEQDATRLLRRALAVAADGRGQFYSPDIEGDVWERISGYPGTLRTHHHRAKAYLPVNIAKALKVDPALGQRAVEGFYTRDAAQLRLASRATKFPPTPATSVVLAPLVLTRTAYAQLKGQVYHPPRVFGPEWRIQVGGDLEPEEREQAERERKYRDLGVKLIMGFEIMFREDNKRSRRSGDQAESQEDLRKDKAYVTYIDNLDKAGWFEGELKGSAEYQAKEKKAADAWRGLQAEQLEERTSFAQSVDDALAVTATVKFEDLATSSENRDDSEAWLEVSPDELDGMLSQAEAGQEARPPVAEMSEARQDGEEAEANEQANVLSDLAKKVNQFVEAKGGMTGATFDDELSDDDMLGDSDDESDAEQDDGMTGDERERRLNELVPGLAPEEWGSKTQKRDGAEEQNETESNGKPKRKVSFAAGTKPAETSQDKTEEMPSVRPPILEPENYDGHVPESDDDMSDWDPADDVVAGWAKRPSYKAPKGKASKKRTIDPSTYVLQEALRTGQPMPRENLKAFDVGEKLDLSDDEDQEDEQRADPELGEPDMEAEQDDFLRFAREALGINDEMWRGMMGDRKARGAYVPEESTASSSQPKPKMPVVPEAKHVVEPATANTIPIPPGQRNPNLDSFERVMDAMEAELASKRRERAGPGKSTSARPTSSKASAAKEPAPSRLSALDSLPTEADLDEMDEDDLIAMDRELRAALKSAGGDAEDQDDDDVDMAMMDDETRRAMASLGEGDKQEVEMMKDLLGSYKAQAGASGVVGNLFGRLNEKKTNRVKN</sequence>
<dbReference type="Proteomes" id="UP000812966">
    <property type="component" value="Unassembled WGS sequence"/>
</dbReference>
<dbReference type="Pfam" id="PF07093">
    <property type="entry name" value="SGT1"/>
    <property type="match status" value="2"/>
</dbReference>
<feature type="region of interest" description="Disordered" evidence="1">
    <location>
        <begin position="577"/>
        <end position="708"/>
    </location>
</feature>
<accession>A0A8K0NSD4</accession>
<feature type="compositionally biased region" description="Acidic residues" evidence="1">
    <location>
        <begin position="586"/>
        <end position="612"/>
    </location>
</feature>
<feature type="compositionally biased region" description="Basic and acidic residues" evidence="1">
    <location>
        <begin position="753"/>
        <end position="766"/>
    </location>
</feature>
<dbReference type="PANTHER" id="PTHR13060">
    <property type="entry name" value="SGT1 PROTEIN HSGT1 SUPPRESSOR OF GCR2"/>
    <property type="match status" value="1"/>
</dbReference>
<evidence type="ECO:0008006" key="4">
    <source>
        <dbReference type="Google" id="ProtNLM"/>
    </source>
</evidence>